<comment type="subcellular location">
    <subcellularLocation>
        <location evidence="1">Membrane</location>
        <topology evidence="1">Multi-pass membrane protein</topology>
    </subcellularLocation>
</comment>
<comment type="caution">
    <text evidence="9">The sequence shown here is derived from an EMBL/GenBank/DDBJ whole genome shotgun (WGS) entry which is preliminary data.</text>
</comment>
<protein>
    <submittedName>
        <fullName evidence="9">Uncharacterized protein</fullName>
    </submittedName>
</protein>
<dbReference type="SUPFAM" id="SSF103506">
    <property type="entry name" value="Mitochondrial carrier"/>
    <property type="match status" value="1"/>
</dbReference>
<gene>
    <name evidence="9" type="primary">ga21516</name>
    <name evidence="9" type="ORF">PR202_ga21516</name>
</gene>
<dbReference type="AlphaFoldDB" id="A0AAV5D0P4"/>
<dbReference type="PROSITE" id="PS50920">
    <property type="entry name" value="SOLCAR"/>
    <property type="match status" value="2"/>
</dbReference>
<feature type="transmembrane region" description="Helical" evidence="8">
    <location>
        <begin position="188"/>
        <end position="210"/>
    </location>
</feature>
<name>A0AAV5D0P4_ELECO</name>
<feature type="transmembrane region" description="Helical" evidence="8">
    <location>
        <begin position="231"/>
        <end position="249"/>
    </location>
</feature>
<dbReference type="Gene3D" id="1.50.40.10">
    <property type="entry name" value="Mitochondrial carrier domain"/>
    <property type="match status" value="2"/>
</dbReference>
<dbReference type="InterPro" id="IPR023395">
    <property type="entry name" value="MCP_dom_sf"/>
</dbReference>
<dbReference type="EMBL" id="BQKI01000010">
    <property type="protein sequence ID" value="GJN04010.1"/>
    <property type="molecule type" value="Genomic_DNA"/>
</dbReference>
<organism evidence="9 10">
    <name type="scientific">Eleusine coracana subsp. coracana</name>
    <dbReference type="NCBI Taxonomy" id="191504"/>
    <lineage>
        <taxon>Eukaryota</taxon>
        <taxon>Viridiplantae</taxon>
        <taxon>Streptophyta</taxon>
        <taxon>Embryophyta</taxon>
        <taxon>Tracheophyta</taxon>
        <taxon>Spermatophyta</taxon>
        <taxon>Magnoliopsida</taxon>
        <taxon>Liliopsida</taxon>
        <taxon>Poales</taxon>
        <taxon>Poaceae</taxon>
        <taxon>PACMAD clade</taxon>
        <taxon>Chloridoideae</taxon>
        <taxon>Cynodonteae</taxon>
        <taxon>Eleusininae</taxon>
        <taxon>Eleusine</taxon>
    </lineage>
</organism>
<proteinExistence type="inferred from homology"/>
<evidence type="ECO:0000256" key="8">
    <source>
        <dbReference type="SAM" id="Phobius"/>
    </source>
</evidence>
<evidence type="ECO:0000256" key="3">
    <source>
        <dbReference type="ARBA" id="ARBA00022692"/>
    </source>
</evidence>
<dbReference type="PRINTS" id="PR00926">
    <property type="entry name" value="MITOCARRIER"/>
</dbReference>
<dbReference type="Pfam" id="PF00153">
    <property type="entry name" value="Mito_carr"/>
    <property type="match status" value="2"/>
</dbReference>
<evidence type="ECO:0000256" key="2">
    <source>
        <dbReference type="ARBA" id="ARBA00022448"/>
    </source>
</evidence>
<evidence type="ECO:0000313" key="10">
    <source>
        <dbReference type="Proteomes" id="UP001054889"/>
    </source>
</evidence>
<dbReference type="InterPro" id="IPR018108">
    <property type="entry name" value="MCP_transmembrane"/>
</dbReference>
<dbReference type="InterPro" id="IPR002067">
    <property type="entry name" value="MCP"/>
</dbReference>
<dbReference type="Proteomes" id="UP001054889">
    <property type="component" value="Unassembled WGS sequence"/>
</dbReference>
<reference evidence="9" key="1">
    <citation type="journal article" date="2018" name="DNA Res.">
        <title>Multiple hybrid de novo genome assembly of finger millet, an orphan allotetraploid crop.</title>
        <authorList>
            <person name="Hatakeyama M."/>
            <person name="Aluri S."/>
            <person name="Balachadran M.T."/>
            <person name="Sivarajan S.R."/>
            <person name="Patrignani A."/>
            <person name="Gruter S."/>
            <person name="Poveda L."/>
            <person name="Shimizu-Inatsugi R."/>
            <person name="Baeten J."/>
            <person name="Francoijs K.J."/>
            <person name="Nataraja K.N."/>
            <person name="Reddy Y.A.N."/>
            <person name="Phadnis S."/>
            <person name="Ravikumar R.L."/>
            <person name="Schlapbach R."/>
            <person name="Sreeman S.M."/>
            <person name="Shimizu K.K."/>
        </authorList>
    </citation>
    <scope>NUCLEOTIDE SEQUENCE</scope>
</reference>
<evidence type="ECO:0000256" key="7">
    <source>
        <dbReference type="RuleBase" id="RU000488"/>
    </source>
</evidence>
<keyword evidence="2 7" id="KW-0813">Transport</keyword>
<feature type="repeat" description="Solcar" evidence="6">
    <location>
        <begin position="132"/>
        <end position="216"/>
    </location>
</feature>
<sequence>MGMEDAVRGGGGGGGGKKLALASIGFADVRVGAAGGGAVYKDDLLVVGLPVPGGDGLDVAGAVPGMAVRLPDVGAAVRTFLRKREVAEFMSGAMAGAMTKAVLAPLETIRTRMVVGVGSKQIFGSFVEIIEQNGWQGLWAGAAAGIAGTLACHPLEVLKDRLTINRDAYPTIAIALNKIYRADGIGGLYAGLFPTLVGMLPYSTCYYFMYETIKTSYCHANKKKSLSRPELLVIGAISGLTASTITFPLEVARKRLMVGTLQGKCPPHMIAALADVFQEEGFKGLYRGWAASSLKVMPTSGITWMFYEAWKDLLLAPEPQT</sequence>
<evidence type="ECO:0000256" key="5">
    <source>
        <dbReference type="ARBA" id="ARBA00023136"/>
    </source>
</evidence>
<evidence type="ECO:0000256" key="4">
    <source>
        <dbReference type="ARBA" id="ARBA00022737"/>
    </source>
</evidence>
<comment type="similarity">
    <text evidence="7">Belongs to the mitochondrial carrier (TC 2.A.29) family.</text>
</comment>
<keyword evidence="4" id="KW-0677">Repeat</keyword>
<accession>A0AAV5D0P4</accession>
<keyword evidence="8" id="KW-1133">Transmembrane helix</keyword>
<dbReference type="GO" id="GO:0055085">
    <property type="term" value="P:transmembrane transport"/>
    <property type="evidence" value="ECO:0007669"/>
    <property type="project" value="InterPro"/>
</dbReference>
<evidence type="ECO:0000256" key="1">
    <source>
        <dbReference type="ARBA" id="ARBA00004141"/>
    </source>
</evidence>
<dbReference type="PANTHER" id="PTHR24089">
    <property type="entry name" value="SOLUTE CARRIER FAMILY 25"/>
    <property type="match status" value="1"/>
</dbReference>
<feature type="repeat" description="Solcar" evidence="6">
    <location>
        <begin position="226"/>
        <end position="313"/>
    </location>
</feature>
<reference evidence="9" key="2">
    <citation type="submission" date="2021-12" db="EMBL/GenBank/DDBJ databases">
        <title>Resequencing data analysis of finger millet.</title>
        <authorList>
            <person name="Hatakeyama M."/>
            <person name="Aluri S."/>
            <person name="Balachadran M.T."/>
            <person name="Sivarajan S.R."/>
            <person name="Poveda L."/>
            <person name="Shimizu-Inatsugi R."/>
            <person name="Schlapbach R."/>
            <person name="Sreeman S.M."/>
            <person name="Shimizu K.K."/>
        </authorList>
    </citation>
    <scope>NUCLEOTIDE SEQUENCE</scope>
</reference>
<dbReference type="GO" id="GO:0015711">
    <property type="term" value="P:organic anion transport"/>
    <property type="evidence" value="ECO:0007669"/>
    <property type="project" value="UniProtKB-ARBA"/>
</dbReference>
<dbReference type="GO" id="GO:0016020">
    <property type="term" value="C:membrane"/>
    <property type="evidence" value="ECO:0007669"/>
    <property type="project" value="UniProtKB-SubCell"/>
</dbReference>
<evidence type="ECO:0000313" key="9">
    <source>
        <dbReference type="EMBL" id="GJN04010.1"/>
    </source>
</evidence>
<keyword evidence="3 6" id="KW-0812">Transmembrane</keyword>
<keyword evidence="5 6" id="KW-0472">Membrane</keyword>
<keyword evidence="10" id="KW-1185">Reference proteome</keyword>
<evidence type="ECO:0000256" key="6">
    <source>
        <dbReference type="PROSITE-ProRule" id="PRU00282"/>
    </source>
</evidence>
<dbReference type="GO" id="GO:0015748">
    <property type="term" value="P:organophosphate ester transport"/>
    <property type="evidence" value="ECO:0007669"/>
    <property type="project" value="UniProtKB-ARBA"/>
</dbReference>